<gene>
    <name evidence="4" type="ordered locus">Rmar_1854</name>
</gene>
<sequence>MVDVCFALVGSVPHNSRALRQLRALVRLGLCIEAFGFGPPAALPADLQDAVRYHALPLPERQGPRFFWQVHRRLNAAARACRARVYHASDLYVLPALAAAARRHGGRLVFDARERYPYVAGTAGRPLRQHFWKLVERRYIRRADLVLTVSDGIAAHLVRDYGIAPPLVLYNAPEASAAADPSASLRRRLALPDHMVVFLYQGHLRPGRGCLLPLEALPDVPDAVLVYLGDGPLAPIIRERSAALGVADRVHLLPPVLPDELLAVTASADVGLVLLEDTCLNHRLALPNKLFEYLAAGVPVLASALPELRRVVETYRVGCVVDPANPGALAAAMRRLAENPTLRRRLAANTGAAFAAHSWAHRAPLFQEAYRNLLCDA</sequence>
<name>D0MJS9_RHOM4</name>
<accession>D0MJS9</accession>
<dbReference type="GO" id="GO:0016757">
    <property type="term" value="F:glycosyltransferase activity"/>
    <property type="evidence" value="ECO:0007669"/>
    <property type="project" value="UniProtKB-KW"/>
</dbReference>
<dbReference type="OrthoDB" id="9813214at2"/>
<dbReference type="Gene3D" id="3.40.50.2000">
    <property type="entry name" value="Glycogen Phosphorylase B"/>
    <property type="match status" value="2"/>
</dbReference>
<evidence type="ECO:0000313" key="5">
    <source>
        <dbReference type="Proteomes" id="UP000002221"/>
    </source>
</evidence>
<evidence type="ECO:0000259" key="3">
    <source>
        <dbReference type="Pfam" id="PF13579"/>
    </source>
</evidence>
<dbReference type="SUPFAM" id="SSF53756">
    <property type="entry name" value="UDP-Glycosyltransferase/glycogen phosphorylase"/>
    <property type="match status" value="1"/>
</dbReference>
<dbReference type="eggNOG" id="COG0438">
    <property type="taxonomic scope" value="Bacteria"/>
</dbReference>
<reference evidence="4 5" key="1">
    <citation type="journal article" date="2009" name="Stand. Genomic Sci.">
        <title>Complete genome sequence of Rhodothermus marinus type strain (R-10).</title>
        <authorList>
            <person name="Nolan M."/>
            <person name="Tindall B.J."/>
            <person name="Pomrenke H."/>
            <person name="Lapidus A."/>
            <person name="Copeland A."/>
            <person name="Glavina Del Rio T."/>
            <person name="Lucas S."/>
            <person name="Chen F."/>
            <person name="Tice H."/>
            <person name="Cheng J.F."/>
            <person name="Saunders E."/>
            <person name="Han C."/>
            <person name="Bruce D."/>
            <person name="Goodwin L."/>
            <person name="Chain P."/>
            <person name="Pitluck S."/>
            <person name="Ovchinikova G."/>
            <person name="Pati A."/>
            <person name="Ivanova N."/>
            <person name="Mavromatis K."/>
            <person name="Chen A."/>
            <person name="Palaniappan K."/>
            <person name="Land M."/>
            <person name="Hauser L."/>
            <person name="Chang Y.J."/>
            <person name="Jeffries C.D."/>
            <person name="Brettin T."/>
            <person name="Goker M."/>
            <person name="Bristow J."/>
            <person name="Eisen J.A."/>
            <person name="Markowitz V."/>
            <person name="Hugenholtz P."/>
            <person name="Kyrpides N.C."/>
            <person name="Klenk H.P."/>
            <person name="Detter J.C."/>
        </authorList>
    </citation>
    <scope>NUCLEOTIDE SEQUENCE [LARGE SCALE GENOMIC DNA]</scope>
    <source>
        <strain evidence="5">ATCC 43812 / DSM 4252 / R-10</strain>
    </source>
</reference>
<dbReference type="Pfam" id="PF13692">
    <property type="entry name" value="Glyco_trans_1_4"/>
    <property type="match status" value="1"/>
</dbReference>
<evidence type="ECO:0000256" key="1">
    <source>
        <dbReference type="ARBA" id="ARBA00022676"/>
    </source>
</evidence>
<evidence type="ECO:0000256" key="2">
    <source>
        <dbReference type="ARBA" id="ARBA00022679"/>
    </source>
</evidence>
<keyword evidence="2 4" id="KW-0808">Transferase</keyword>
<dbReference type="KEGG" id="rmr:Rmar_1854"/>
<organism evidence="4 5">
    <name type="scientific">Rhodothermus marinus (strain ATCC 43812 / DSM 4252 / R-10)</name>
    <name type="common">Rhodothermus obamensis</name>
    <dbReference type="NCBI Taxonomy" id="518766"/>
    <lineage>
        <taxon>Bacteria</taxon>
        <taxon>Pseudomonadati</taxon>
        <taxon>Rhodothermota</taxon>
        <taxon>Rhodothermia</taxon>
        <taxon>Rhodothermales</taxon>
        <taxon>Rhodothermaceae</taxon>
        <taxon>Rhodothermus</taxon>
    </lineage>
</organism>
<dbReference type="PANTHER" id="PTHR12526:SF510">
    <property type="entry name" value="D-INOSITOL 3-PHOSPHATE GLYCOSYLTRANSFERASE"/>
    <property type="match status" value="1"/>
</dbReference>
<dbReference type="HOGENOM" id="CLU_009583_36_3_10"/>
<evidence type="ECO:0000313" key="4">
    <source>
        <dbReference type="EMBL" id="ACY48737.1"/>
    </source>
</evidence>
<dbReference type="RefSeq" id="WP_012844348.1">
    <property type="nucleotide sequence ID" value="NC_013501.1"/>
</dbReference>
<dbReference type="PANTHER" id="PTHR12526">
    <property type="entry name" value="GLYCOSYLTRANSFERASE"/>
    <property type="match status" value="1"/>
</dbReference>
<dbReference type="InterPro" id="IPR028098">
    <property type="entry name" value="Glyco_trans_4-like_N"/>
</dbReference>
<dbReference type="Pfam" id="PF13579">
    <property type="entry name" value="Glyco_trans_4_4"/>
    <property type="match status" value="1"/>
</dbReference>
<proteinExistence type="predicted"/>
<dbReference type="AlphaFoldDB" id="D0MJS9"/>
<feature type="domain" description="Glycosyltransferase subfamily 4-like N-terminal" evidence="3">
    <location>
        <begin position="16"/>
        <end position="167"/>
    </location>
</feature>
<keyword evidence="5" id="KW-1185">Reference proteome</keyword>
<keyword evidence="1" id="KW-0328">Glycosyltransferase</keyword>
<protein>
    <submittedName>
        <fullName evidence="4">Glycosyl transferase group 1</fullName>
    </submittedName>
</protein>
<dbReference type="Proteomes" id="UP000002221">
    <property type="component" value="Chromosome"/>
</dbReference>
<dbReference type="CAZy" id="GT4">
    <property type="family name" value="Glycosyltransferase Family 4"/>
</dbReference>
<dbReference type="STRING" id="518766.Rmar_1854"/>
<dbReference type="EMBL" id="CP001807">
    <property type="protein sequence ID" value="ACY48737.1"/>
    <property type="molecule type" value="Genomic_DNA"/>
</dbReference>